<evidence type="ECO:0000256" key="6">
    <source>
        <dbReference type="SAM" id="Phobius"/>
    </source>
</evidence>
<feature type="transmembrane region" description="Helical" evidence="6">
    <location>
        <begin position="268"/>
        <end position="287"/>
    </location>
</feature>
<feature type="transmembrane region" description="Helical" evidence="6">
    <location>
        <begin position="337"/>
        <end position="354"/>
    </location>
</feature>
<feature type="transmembrane region" description="Helical" evidence="6">
    <location>
        <begin position="236"/>
        <end position="256"/>
    </location>
</feature>
<evidence type="ECO:0000256" key="1">
    <source>
        <dbReference type="ARBA" id="ARBA00004651"/>
    </source>
</evidence>
<dbReference type="CDD" id="cd17324">
    <property type="entry name" value="MFS_NepI_like"/>
    <property type="match status" value="1"/>
</dbReference>
<feature type="transmembrane region" description="Helical" evidence="6">
    <location>
        <begin position="360"/>
        <end position="378"/>
    </location>
</feature>
<evidence type="ECO:0000256" key="2">
    <source>
        <dbReference type="ARBA" id="ARBA00022475"/>
    </source>
</evidence>
<dbReference type="GO" id="GO:0022857">
    <property type="term" value="F:transmembrane transporter activity"/>
    <property type="evidence" value="ECO:0007669"/>
    <property type="project" value="InterPro"/>
</dbReference>
<dbReference type="Gene3D" id="1.20.1250.20">
    <property type="entry name" value="MFS general substrate transporter like domains"/>
    <property type="match status" value="2"/>
</dbReference>
<feature type="transmembrane region" description="Helical" evidence="6">
    <location>
        <begin position="97"/>
        <end position="118"/>
    </location>
</feature>
<dbReference type="OrthoDB" id="9788453at2"/>
<dbReference type="InterPro" id="IPR036259">
    <property type="entry name" value="MFS_trans_sf"/>
</dbReference>
<sequence length="395" mass="41476">MNSKRVLLPLTLGGFGIGMTEFVMMGILPDVAKALHISIPTAGHLISAYALGVVVGAPLMVALTSKLPPRKILGLLMLIFAVGNGLSAVAPGYELMLLTRFVSGLPHGAFFGVGAVVAGRLAEPGKEAQAVSIMFAGLTIANIIGVPIGTYLGHTFSWRIPFVLIVVVALLTVVSVRRLLPELPARETNLRQEFVAFTRLEPWMIIAITILGNGGFFAWFSYIVPLFTEVAGFSHNAVTILMVLAGVGMALGNMLGGWLTDRMSPLRATTWLLLAMAAALFTIPVAAQHQWSTVLITMLTGALAFSTAAPIQMLMIRAAKGSEMLASSLSQSGFNTGNALGAYLGGLPIAAGLGYTSPEWVGGALVVGGVVFAAMLVLRRRRQAQAEPIVAEAVA</sequence>
<comment type="subcellular location">
    <subcellularLocation>
        <location evidence="1">Cell membrane</location>
        <topology evidence="1">Multi-pass membrane protein</topology>
    </subcellularLocation>
</comment>
<keyword evidence="9" id="KW-1185">Reference proteome</keyword>
<dbReference type="PANTHER" id="PTHR43124:SF6">
    <property type="entry name" value="TRANSPORTER ARAJ-RELATED"/>
    <property type="match status" value="1"/>
</dbReference>
<gene>
    <name evidence="8" type="ORF">EU556_10185</name>
</gene>
<dbReference type="AlphaFoldDB" id="A0A4Z0P6R2"/>
<feature type="transmembrane region" description="Helical" evidence="6">
    <location>
        <begin position="44"/>
        <end position="65"/>
    </location>
</feature>
<comment type="caution">
    <text evidence="8">The sequence shown here is derived from an EMBL/GenBank/DDBJ whole genome shotgun (WGS) entry which is preliminary data.</text>
</comment>
<evidence type="ECO:0000256" key="4">
    <source>
        <dbReference type="ARBA" id="ARBA00022989"/>
    </source>
</evidence>
<feature type="transmembrane region" description="Helical" evidence="6">
    <location>
        <begin position="130"/>
        <end position="152"/>
    </location>
</feature>
<keyword evidence="2" id="KW-1003">Cell membrane</keyword>
<evidence type="ECO:0000259" key="7">
    <source>
        <dbReference type="PROSITE" id="PS50850"/>
    </source>
</evidence>
<name>A0A4Z0P6R2_9BACT</name>
<organism evidence="8 9">
    <name type="scientific">Hymenobacter fodinae</name>
    <dbReference type="NCBI Taxonomy" id="2510796"/>
    <lineage>
        <taxon>Bacteria</taxon>
        <taxon>Pseudomonadati</taxon>
        <taxon>Bacteroidota</taxon>
        <taxon>Cytophagia</taxon>
        <taxon>Cytophagales</taxon>
        <taxon>Hymenobacteraceae</taxon>
        <taxon>Hymenobacter</taxon>
    </lineage>
</organism>
<accession>A0A4Z0P6R2</accession>
<evidence type="ECO:0000256" key="3">
    <source>
        <dbReference type="ARBA" id="ARBA00022692"/>
    </source>
</evidence>
<keyword evidence="5 6" id="KW-0472">Membrane</keyword>
<reference evidence="8 9" key="1">
    <citation type="submission" date="2019-04" db="EMBL/GenBank/DDBJ databases">
        <authorList>
            <person name="Feng G."/>
            <person name="Zhang J."/>
            <person name="Zhu H."/>
        </authorList>
    </citation>
    <scope>NUCLEOTIDE SEQUENCE [LARGE SCALE GENOMIC DNA]</scope>
    <source>
        <strain evidence="8 9">92R-1</strain>
    </source>
</reference>
<proteinExistence type="predicted"/>
<dbReference type="InterPro" id="IPR001958">
    <property type="entry name" value="Tet-R_TetA/multi-R_MdtG-like"/>
</dbReference>
<dbReference type="Proteomes" id="UP000298337">
    <property type="component" value="Unassembled WGS sequence"/>
</dbReference>
<dbReference type="EMBL" id="SRLA01000002">
    <property type="protein sequence ID" value="TGE08093.1"/>
    <property type="molecule type" value="Genomic_DNA"/>
</dbReference>
<dbReference type="InterPro" id="IPR020846">
    <property type="entry name" value="MFS_dom"/>
</dbReference>
<dbReference type="RefSeq" id="WP_135433788.1">
    <property type="nucleotide sequence ID" value="NZ_SRLA01000002.1"/>
</dbReference>
<dbReference type="GO" id="GO:0005886">
    <property type="term" value="C:plasma membrane"/>
    <property type="evidence" value="ECO:0007669"/>
    <property type="project" value="UniProtKB-SubCell"/>
</dbReference>
<feature type="domain" description="Major facilitator superfamily (MFS) profile" evidence="7">
    <location>
        <begin position="6"/>
        <end position="381"/>
    </location>
</feature>
<feature type="transmembrane region" description="Helical" evidence="6">
    <location>
        <begin position="158"/>
        <end position="180"/>
    </location>
</feature>
<feature type="transmembrane region" description="Helical" evidence="6">
    <location>
        <begin position="200"/>
        <end position="224"/>
    </location>
</feature>
<protein>
    <submittedName>
        <fullName evidence="8">MFS transporter</fullName>
    </submittedName>
</protein>
<dbReference type="Pfam" id="PF07690">
    <property type="entry name" value="MFS_1"/>
    <property type="match status" value="1"/>
</dbReference>
<feature type="transmembrane region" description="Helical" evidence="6">
    <location>
        <begin position="293"/>
        <end position="316"/>
    </location>
</feature>
<evidence type="ECO:0000313" key="8">
    <source>
        <dbReference type="EMBL" id="TGE08093.1"/>
    </source>
</evidence>
<dbReference type="PROSITE" id="PS50850">
    <property type="entry name" value="MFS"/>
    <property type="match status" value="1"/>
</dbReference>
<dbReference type="SUPFAM" id="SSF103473">
    <property type="entry name" value="MFS general substrate transporter"/>
    <property type="match status" value="1"/>
</dbReference>
<keyword evidence="4 6" id="KW-1133">Transmembrane helix</keyword>
<dbReference type="PRINTS" id="PR01035">
    <property type="entry name" value="TCRTETA"/>
</dbReference>
<dbReference type="PANTHER" id="PTHR43124">
    <property type="entry name" value="PURINE EFFLUX PUMP PBUE"/>
    <property type="match status" value="1"/>
</dbReference>
<evidence type="ECO:0000313" key="9">
    <source>
        <dbReference type="Proteomes" id="UP000298337"/>
    </source>
</evidence>
<evidence type="ECO:0000256" key="5">
    <source>
        <dbReference type="ARBA" id="ARBA00023136"/>
    </source>
</evidence>
<feature type="transmembrane region" description="Helical" evidence="6">
    <location>
        <begin position="72"/>
        <end position="91"/>
    </location>
</feature>
<dbReference type="InterPro" id="IPR011701">
    <property type="entry name" value="MFS"/>
</dbReference>
<dbReference type="InterPro" id="IPR050189">
    <property type="entry name" value="MFS_Efflux_Transporters"/>
</dbReference>
<keyword evidence="3 6" id="KW-0812">Transmembrane</keyword>